<evidence type="ECO:0000313" key="1">
    <source>
        <dbReference type="EMBL" id="KDQ62009.1"/>
    </source>
</evidence>
<reference evidence="2" key="1">
    <citation type="journal article" date="2014" name="Proc. Natl. Acad. Sci. U.S.A.">
        <title>Extensive sampling of basidiomycete genomes demonstrates inadequacy of the white-rot/brown-rot paradigm for wood decay fungi.</title>
        <authorList>
            <person name="Riley R."/>
            <person name="Salamov A.A."/>
            <person name="Brown D.W."/>
            <person name="Nagy L.G."/>
            <person name="Floudas D."/>
            <person name="Held B.W."/>
            <person name="Levasseur A."/>
            <person name="Lombard V."/>
            <person name="Morin E."/>
            <person name="Otillar R."/>
            <person name="Lindquist E.A."/>
            <person name="Sun H."/>
            <person name="LaButti K.M."/>
            <person name="Schmutz J."/>
            <person name="Jabbour D."/>
            <person name="Luo H."/>
            <person name="Baker S.E."/>
            <person name="Pisabarro A.G."/>
            <person name="Walton J.D."/>
            <person name="Blanchette R.A."/>
            <person name="Henrissat B."/>
            <person name="Martin F."/>
            <person name="Cullen D."/>
            <person name="Hibbett D.S."/>
            <person name="Grigoriev I.V."/>
        </authorList>
    </citation>
    <scope>NUCLEOTIDE SEQUENCE [LARGE SCALE GENOMIC DNA]</scope>
    <source>
        <strain evidence="2">MUCL 33604</strain>
    </source>
</reference>
<accession>A0A067Q4W4</accession>
<dbReference type="InParanoid" id="A0A067Q4W4"/>
<keyword evidence="2" id="KW-1185">Reference proteome</keyword>
<evidence type="ECO:0008006" key="3">
    <source>
        <dbReference type="Google" id="ProtNLM"/>
    </source>
</evidence>
<protein>
    <recommendedName>
        <fullName evidence="3">F-box domain-containing protein</fullName>
    </recommendedName>
</protein>
<dbReference type="Proteomes" id="UP000027265">
    <property type="component" value="Unassembled WGS sequence"/>
</dbReference>
<dbReference type="AlphaFoldDB" id="A0A067Q4W4"/>
<feature type="non-terminal residue" evidence="1">
    <location>
        <position position="75"/>
    </location>
</feature>
<gene>
    <name evidence="1" type="ORF">JAAARDRAFT_113337</name>
</gene>
<sequence length="75" mass="8763">LRSNIFVVPEVYLQQELSRAQQDVIELDVEISALLTQIRVLKKRRELSESRCANIKSLFVPIRRLPPEVLSEIFE</sequence>
<organism evidence="1 2">
    <name type="scientific">Jaapia argillacea MUCL 33604</name>
    <dbReference type="NCBI Taxonomy" id="933084"/>
    <lineage>
        <taxon>Eukaryota</taxon>
        <taxon>Fungi</taxon>
        <taxon>Dikarya</taxon>
        <taxon>Basidiomycota</taxon>
        <taxon>Agaricomycotina</taxon>
        <taxon>Agaricomycetes</taxon>
        <taxon>Agaricomycetidae</taxon>
        <taxon>Jaapiales</taxon>
        <taxon>Jaapiaceae</taxon>
        <taxon>Jaapia</taxon>
    </lineage>
</organism>
<proteinExistence type="predicted"/>
<dbReference type="HOGENOM" id="CLU_2677759_0_0_1"/>
<feature type="non-terminal residue" evidence="1">
    <location>
        <position position="1"/>
    </location>
</feature>
<name>A0A067Q4W4_9AGAM</name>
<dbReference type="OrthoDB" id="3065285at2759"/>
<dbReference type="EMBL" id="KL197712">
    <property type="protein sequence ID" value="KDQ62009.1"/>
    <property type="molecule type" value="Genomic_DNA"/>
</dbReference>
<evidence type="ECO:0000313" key="2">
    <source>
        <dbReference type="Proteomes" id="UP000027265"/>
    </source>
</evidence>